<dbReference type="AlphaFoldDB" id="A0A848DKM1"/>
<feature type="signal peptide" evidence="1">
    <location>
        <begin position="1"/>
        <end position="26"/>
    </location>
</feature>
<comment type="caution">
    <text evidence="2">The sequence shown here is derived from an EMBL/GenBank/DDBJ whole genome shotgun (WGS) entry which is preliminary data.</text>
</comment>
<accession>A0A848DKM1</accession>
<feature type="chain" id="PRO_5032358151" evidence="1">
    <location>
        <begin position="27"/>
        <end position="153"/>
    </location>
</feature>
<evidence type="ECO:0000256" key="1">
    <source>
        <dbReference type="SAM" id="SignalP"/>
    </source>
</evidence>
<dbReference type="Proteomes" id="UP000586918">
    <property type="component" value="Unassembled WGS sequence"/>
</dbReference>
<keyword evidence="3" id="KW-1185">Reference proteome</keyword>
<proteinExistence type="predicted"/>
<dbReference type="RefSeq" id="WP_169413950.1">
    <property type="nucleotide sequence ID" value="NZ_JAAXKZ010000062.1"/>
</dbReference>
<dbReference type="EMBL" id="JAAXKZ010000062">
    <property type="protein sequence ID" value="NMH93248.1"/>
    <property type="molecule type" value="Genomic_DNA"/>
</dbReference>
<sequence>MSKFHGFAVAISSVVGALALAGTASAGTAASLAVGPVPIPDVPVQVCISQTDVPGGAGCVGTPAGRSVSLVVNVQSATSGPVVVPPSVVRSECPTGTQGVAARVSTGSVSGAAISGAATVTLNNGSPVMVPVNRVVAGSGQTLTIFACSGVSP</sequence>
<protein>
    <submittedName>
        <fullName evidence="2">Uncharacterized protein</fullName>
    </submittedName>
</protein>
<organism evidence="2 3">
    <name type="scientific">Pseudonocardia bannensis</name>
    <dbReference type="NCBI Taxonomy" id="630973"/>
    <lineage>
        <taxon>Bacteria</taxon>
        <taxon>Bacillati</taxon>
        <taxon>Actinomycetota</taxon>
        <taxon>Actinomycetes</taxon>
        <taxon>Pseudonocardiales</taxon>
        <taxon>Pseudonocardiaceae</taxon>
        <taxon>Pseudonocardia</taxon>
    </lineage>
</organism>
<gene>
    <name evidence="2" type="ORF">HF519_17060</name>
</gene>
<reference evidence="2 3" key="1">
    <citation type="submission" date="2020-04" db="EMBL/GenBank/DDBJ databases">
        <authorList>
            <person name="Klaysubun C."/>
            <person name="Duangmal K."/>
            <person name="Lipun K."/>
        </authorList>
    </citation>
    <scope>NUCLEOTIDE SEQUENCE [LARGE SCALE GENOMIC DNA]</scope>
    <source>
        <strain evidence="2 3">DSM 45300</strain>
    </source>
</reference>
<evidence type="ECO:0000313" key="2">
    <source>
        <dbReference type="EMBL" id="NMH93248.1"/>
    </source>
</evidence>
<evidence type="ECO:0000313" key="3">
    <source>
        <dbReference type="Proteomes" id="UP000586918"/>
    </source>
</evidence>
<name>A0A848DKM1_9PSEU</name>
<keyword evidence="1" id="KW-0732">Signal</keyword>